<feature type="domain" description="EF-hand" evidence="21">
    <location>
        <begin position="753"/>
        <end position="788"/>
    </location>
</feature>
<comment type="similarity">
    <text evidence="3">Belongs to the CLPTM1 family.</text>
</comment>
<dbReference type="InterPro" id="IPR011992">
    <property type="entry name" value="EF-hand-dom_pair"/>
</dbReference>
<gene>
    <name evidence="22" type="ORF">FOL47_009360</name>
</gene>
<dbReference type="InterPro" id="IPR008271">
    <property type="entry name" value="Ser/Thr_kinase_AS"/>
</dbReference>
<dbReference type="PANTHER" id="PTHR21347">
    <property type="entry name" value="CLEFT LIP AND PALATE ASSOCIATED TRANSMEMBRANE PROTEIN-RELATED"/>
    <property type="match status" value="1"/>
</dbReference>
<protein>
    <recommendedName>
        <fullName evidence="4">non-specific serine/threonine protein kinase</fullName>
        <ecNumber evidence="4">2.7.11.1</ecNumber>
    </recommendedName>
</protein>
<evidence type="ECO:0000256" key="14">
    <source>
        <dbReference type="ARBA" id="ARBA00022989"/>
    </source>
</evidence>
<dbReference type="Pfam" id="PF13202">
    <property type="entry name" value="EF-hand_5"/>
    <property type="match status" value="1"/>
</dbReference>
<dbReference type="Pfam" id="PF05602">
    <property type="entry name" value="CLPTM1"/>
    <property type="match status" value="1"/>
</dbReference>
<sequence length="1280" mass="144697">MGLANHLIGIIFAGYIGHICHTFYKMAQIPALEDSSNDVVAIAPAIAEGTLLDMDVYISSGQRPPSASSIPWSRMARVATFENLTYAWSSLPTKDSHEGREVKLQGDWIPERFRSKNESIFAHVILRKGGLKGHRKASNILGSRVMQLSSFNIPQDDKDGRHYLVEALVNKTYAQAIDDAAPPRPQLSVPRKMEVGMIIETRVLDGKKMYEKGLGQFIDMRERTFELPLFMNTHATPRDEFEPVPPVGSSDPLPEMTISFHKVGMSYWMVSESLLHGFEHMEDVMKVNEYDLDSFKMLLSGSSGPWRLLVVYGVSLLHILFEYLSLRSDFKFFKERTSFEGLSRGSIAMNMVMSFISCLYVLEQDESRIVLYFLAIRIVFSGWKLVKMSKSKDTSLAELEEMQGITNDEVFLNYRLKSVEHLPWRALSYQACNTFIDDVFTLVIRMPEIHKFSVFRDDIVFIICCYQRWIYRGRYVQVDNAPVGFGVQRAYGHQHNAAPVNNYSLMHDPKGAHHLMPKTGSEPTTSPFAVGLNAFLPRVEPYQQHHRGLSIGTIGLIHHAAHRVQQRPLGPALPRPVSAAVVGVAAQPAPVVRPVVAHVKANTRACPKMHPLTSFVTPTGGYACNVCHREDIKRGVKLYSCRKCDYDVCSDCYGGRLEAEAKEKEGEQAEERHGENLMKDRSQQGLSCAAVTTGPSPSMLRKVQVLLDKREVLCSHAAAWFRKFDSDNDGVLSFTELVDLCARLNSDLQIPGVSDATVMQCLKKFDADGDEMLDQQEFINLYFRLLLKVKAQYAPVKVRREFFLDKKHGRPDAHYSVKETLGQGTFGVAKRVVDKKTKEARVMKVINKKSSHMDPQELEQEIKNMKKMDHPHILKLFEYFEDYNNVYLILELCEGGELMKVIEDTYIKSRGKKSLTEGWIAGLYEQILEAVSYCHNHGIIHKDIKAENIMLLTKDKSSKNPFDTPPHVVLIDFGLAEAFDPGRPFVSRHVAGTPYTMAPEVWNATLSRSNTFGLKCDVYSLGCVLFHLFCGKPPVLARSMKAQDWLKAISIGPEWRLLKHVSPHAIQLVKKMMTYSDRLRPTCAQCLTSPWFELAPNENVRQLGDNVMQGLVDYSRRSIFERTVLLDIATQARLRTTIQEINKIFRSLDTERLGIISKHSCVNGLVKLGVPQSTAVRAVDAMDMDGDGRIDYTELVAGILCVYDSHLDERLWKAFSKLDLNGDGKLDRNEIRKLLQCGEVSHMGLVPAQMEIDAIIQEMDTDRDGLIEYSEFKARFTSPK</sequence>
<name>A0A7J6L8P6_PERCH</name>
<keyword evidence="13 19" id="KW-0067">ATP-binding</keyword>
<keyword evidence="7" id="KW-0812">Transmembrane</keyword>
<evidence type="ECO:0000256" key="16">
    <source>
        <dbReference type="ARBA" id="ARBA00024334"/>
    </source>
</evidence>
<evidence type="ECO:0000256" key="9">
    <source>
        <dbReference type="ARBA" id="ARBA00022737"/>
    </source>
</evidence>
<dbReference type="GO" id="GO:0005509">
    <property type="term" value="F:calcium ion binding"/>
    <property type="evidence" value="ECO:0007669"/>
    <property type="project" value="InterPro"/>
</dbReference>
<evidence type="ECO:0000256" key="2">
    <source>
        <dbReference type="ARBA" id="ARBA00004141"/>
    </source>
</evidence>
<dbReference type="FunFam" id="3.30.200.20:FF:000315">
    <property type="entry name" value="Calcium-dependent protein kinase 3"/>
    <property type="match status" value="1"/>
</dbReference>
<dbReference type="GO" id="GO:0012505">
    <property type="term" value="C:endomembrane system"/>
    <property type="evidence" value="ECO:0007669"/>
    <property type="project" value="TreeGrafter"/>
</dbReference>
<evidence type="ECO:0000256" key="15">
    <source>
        <dbReference type="ARBA" id="ARBA00023136"/>
    </source>
</evidence>
<comment type="similarity">
    <text evidence="16">Belongs to the protein kinase superfamily. Ser/Thr protein kinase family. CDPK subfamily.</text>
</comment>
<feature type="domain" description="EF-hand" evidence="21">
    <location>
        <begin position="712"/>
        <end position="747"/>
    </location>
</feature>
<evidence type="ECO:0000256" key="13">
    <source>
        <dbReference type="ARBA" id="ARBA00022840"/>
    </source>
</evidence>
<evidence type="ECO:0000259" key="20">
    <source>
        <dbReference type="PROSITE" id="PS50011"/>
    </source>
</evidence>
<dbReference type="Pfam" id="PF26235">
    <property type="entry name" value="zf-KKT2_KKT3"/>
    <property type="match status" value="1"/>
</dbReference>
<dbReference type="EMBL" id="JAAPAO010000649">
    <property type="protein sequence ID" value="KAF4655575.1"/>
    <property type="molecule type" value="Genomic_DNA"/>
</dbReference>
<keyword evidence="5" id="KW-0723">Serine/threonine-protein kinase</keyword>
<evidence type="ECO:0000256" key="6">
    <source>
        <dbReference type="ARBA" id="ARBA00022679"/>
    </source>
</evidence>
<dbReference type="PROSITE" id="PS00018">
    <property type="entry name" value="EF_HAND_1"/>
    <property type="match status" value="4"/>
</dbReference>
<dbReference type="OrthoDB" id="424326at2759"/>
<dbReference type="PROSITE" id="PS00108">
    <property type="entry name" value="PROTEIN_KINASE_ST"/>
    <property type="match status" value="1"/>
</dbReference>
<evidence type="ECO:0000256" key="18">
    <source>
        <dbReference type="ARBA" id="ARBA00048679"/>
    </source>
</evidence>
<dbReference type="Gene3D" id="1.10.510.10">
    <property type="entry name" value="Transferase(Phosphotransferase) domain 1"/>
    <property type="match status" value="1"/>
</dbReference>
<dbReference type="InterPro" id="IPR000719">
    <property type="entry name" value="Prot_kinase_dom"/>
</dbReference>
<evidence type="ECO:0000256" key="19">
    <source>
        <dbReference type="PROSITE-ProRule" id="PRU10141"/>
    </source>
</evidence>
<evidence type="ECO:0000313" key="23">
    <source>
        <dbReference type="Proteomes" id="UP000591131"/>
    </source>
</evidence>
<dbReference type="PROSITE" id="PS50222">
    <property type="entry name" value="EF_HAND_2"/>
    <property type="match status" value="5"/>
</dbReference>
<dbReference type="InterPro" id="IPR046349">
    <property type="entry name" value="C1-like_sf"/>
</dbReference>
<keyword evidence="14" id="KW-1133">Transmembrane helix</keyword>
<evidence type="ECO:0000256" key="8">
    <source>
        <dbReference type="ARBA" id="ARBA00022723"/>
    </source>
</evidence>
<dbReference type="InterPro" id="IPR018247">
    <property type="entry name" value="EF_Hand_1_Ca_BS"/>
</dbReference>
<dbReference type="Gene3D" id="1.10.238.10">
    <property type="entry name" value="EF-hand"/>
    <property type="match status" value="2"/>
</dbReference>
<comment type="catalytic activity">
    <reaction evidence="18">
        <text>L-seryl-[protein] + ATP = O-phospho-L-seryl-[protein] + ADP + H(+)</text>
        <dbReference type="Rhea" id="RHEA:17989"/>
        <dbReference type="Rhea" id="RHEA-COMP:9863"/>
        <dbReference type="Rhea" id="RHEA-COMP:11604"/>
        <dbReference type="ChEBI" id="CHEBI:15378"/>
        <dbReference type="ChEBI" id="CHEBI:29999"/>
        <dbReference type="ChEBI" id="CHEBI:30616"/>
        <dbReference type="ChEBI" id="CHEBI:83421"/>
        <dbReference type="ChEBI" id="CHEBI:456216"/>
        <dbReference type="EC" id="2.7.11.1"/>
    </reaction>
</comment>
<evidence type="ECO:0000256" key="1">
    <source>
        <dbReference type="ARBA" id="ARBA00001946"/>
    </source>
</evidence>
<organism evidence="22 23">
    <name type="scientific">Perkinsus chesapeaki</name>
    <name type="common">Clam parasite</name>
    <name type="synonym">Perkinsus andrewsi</name>
    <dbReference type="NCBI Taxonomy" id="330153"/>
    <lineage>
        <taxon>Eukaryota</taxon>
        <taxon>Sar</taxon>
        <taxon>Alveolata</taxon>
        <taxon>Perkinsozoa</taxon>
        <taxon>Perkinsea</taxon>
        <taxon>Perkinsida</taxon>
        <taxon>Perkinsidae</taxon>
        <taxon>Perkinsus</taxon>
    </lineage>
</organism>
<dbReference type="GO" id="GO:0004674">
    <property type="term" value="F:protein serine/threonine kinase activity"/>
    <property type="evidence" value="ECO:0007669"/>
    <property type="project" value="UniProtKB-KW"/>
</dbReference>
<feature type="domain" description="EF-hand" evidence="21">
    <location>
        <begin position="1206"/>
        <end position="1241"/>
    </location>
</feature>
<dbReference type="Proteomes" id="UP000591131">
    <property type="component" value="Unassembled WGS sequence"/>
</dbReference>
<feature type="domain" description="EF-hand" evidence="21">
    <location>
        <begin position="1170"/>
        <end position="1205"/>
    </location>
</feature>
<comment type="caution">
    <text evidence="22">The sequence shown here is derived from an EMBL/GenBank/DDBJ whole genome shotgun (WGS) entry which is preliminary data.</text>
</comment>
<keyword evidence="15" id="KW-0472">Membrane</keyword>
<dbReference type="InterPro" id="IPR058800">
    <property type="entry name" value="Znf-KKT2_KKT3"/>
</dbReference>
<evidence type="ECO:0000256" key="10">
    <source>
        <dbReference type="ARBA" id="ARBA00022741"/>
    </source>
</evidence>
<dbReference type="InterPro" id="IPR002048">
    <property type="entry name" value="EF_hand_dom"/>
</dbReference>
<comment type="catalytic activity">
    <reaction evidence="17">
        <text>L-threonyl-[protein] + ATP = O-phospho-L-threonyl-[protein] + ADP + H(+)</text>
        <dbReference type="Rhea" id="RHEA:46608"/>
        <dbReference type="Rhea" id="RHEA-COMP:11060"/>
        <dbReference type="Rhea" id="RHEA-COMP:11605"/>
        <dbReference type="ChEBI" id="CHEBI:15378"/>
        <dbReference type="ChEBI" id="CHEBI:30013"/>
        <dbReference type="ChEBI" id="CHEBI:30616"/>
        <dbReference type="ChEBI" id="CHEBI:61977"/>
        <dbReference type="ChEBI" id="CHEBI:456216"/>
        <dbReference type="EC" id="2.7.11.1"/>
    </reaction>
</comment>
<accession>A0A7J6L8P6</accession>
<keyword evidence="8" id="KW-0479">Metal-binding</keyword>
<keyword evidence="9" id="KW-0677">Repeat</keyword>
<evidence type="ECO:0000313" key="22">
    <source>
        <dbReference type="EMBL" id="KAF4655575.1"/>
    </source>
</evidence>
<dbReference type="PROSITE" id="PS50011">
    <property type="entry name" value="PROTEIN_KINASE_DOM"/>
    <property type="match status" value="1"/>
</dbReference>
<dbReference type="InterPro" id="IPR017441">
    <property type="entry name" value="Protein_kinase_ATP_BS"/>
</dbReference>
<dbReference type="InterPro" id="IPR008429">
    <property type="entry name" value="CLPTM1"/>
</dbReference>
<dbReference type="AlphaFoldDB" id="A0A7J6L8P6"/>
<keyword evidence="12" id="KW-0106">Calcium</keyword>
<dbReference type="SMART" id="SM00054">
    <property type="entry name" value="EFh"/>
    <property type="match status" value="6"/>
</dbReference>
<dbReference type="SMART" id="SM00220">
    <property type="entry name" value="S_TKc"/>
    <property type="match status" value="1"/>
</dbReference>
<dbReference type="Gene3D" id="3.30.200.20">
    <property type="entry name" value="Phosphorylase Kinase, domain 1"/>
    <property type="match status" value="1"/>
</dbReference>
<keyword evidence="11" id="KW-0418">Kinase</keyword>
<feature type="domain" description="EF-hand" evidence="21">
    <location>
        <begin position="1247"/>
        <end position="1280"/>
    </location>
</feature>
<dbReference type="InterPro" id="IPR011009">
    <property type="entry name" value="Kinase-like_dom_sf"/>
</dbReference>
<dbReference type="SUPFAM" id="SSF47473">
    <property type="entry name" value="EF-hand"/>
    <property type="match status" value="2"/>
</dbReference>
<dbReference type="SUPFAM" id="SSF57889">
    <property type="entry name" value="Cysteine-rich domain"/>
    <property type="match status" value="1"/>
</dbReference>
<comment type="subcellular location">
    <subcellularLocation>
        <location evidence="2">Membrane</location>
        <topology evidence="2">Multi-pass membrane protein</topology>
    </subcellularLocation>
</comment>
<dbReference type="EC" id="2.7.11.1" evidence="4"/>
<evidence type="ECO:0000256" key="7">
    <source>
        <dbReference type="ARBA" id="ARBA00022692"/>
    </source>
</evidence>
<dbReference type="GO" id="GO:0005524">
    <property type="term" value="F:ATP binding"/>
    <property type="evidence" value="ECO:0007669"/>
    <property type="project" value="UniProtKB-UniRule"/>
</dbReference>
<evidence type="ECO:0000256" key="4">
    <source>
        <dbReference type="ARBA" id="ARBA00012513"/>
    </source>
</evidence>
<reference evidence="22 23" key="1">
    <citation type="submission" date="2020-04" db="EMBL/GenBank/DDBJ databases">
        <title>Perkinsus chesapeaki whole genome sequence.</title>
        <authorList>
            <person name="Bogema D.R."/>
        </authorList>
    </citation>
    <scope>NUCLEOTIDE SEQUENCE [LARGE SCALE GENOMIC DNA]</scope>
    <source>
        <strain evidence="22">ATCC PRA-425</strain>
    </source>
</reference>
<dbReference type="GO" id="GO:0016020">
    <property type="term" value="C:membrane"/>
    <property type="evidence" value="ECO:0007669"/>
    <property type="project" value="UniProtKB-SubCell"/>
</dbReference>
<evidence type="ECO:0000256" key="5">
    <source>
        <dbReference type="ARBA" id="ARBA00022527"/>
    </source>
</evidence>
<evidence type="ECO:0000256" key="3">
    <source>
        <dbReference type="ARBA" id="ARBA00009310"/>
    </source>
</evidence>
<evidence type="ECO:0000256" key="17">
    <source>
        <dbReference type="ARBA" id="ARBA00047899"/>
    </source>
</evidence>
<dbReference type="SUPFAM" id="SSF56112">
    <property type="entry name" value="Protein kinase-like (PK-like)"/>
    <property type="match status" value="1"/>
</dbReference>
<evidence type="ECO:0000256" key="11">
    <source>
        <dbReference type="ARBA" id="ARBA00022777"/>
    </source>
</evidence>
<keyword evidence="10 19" id="KW-0547">Nucleotide-binding</keyword>
<evidence type="ECO:0000259" key="21">
    <source>
        <dbReference type="PROSITE" id="PS50222"/>
    </source>
</evidence>
<feature type="binding site" evidence="19">
    <location>
        <position position="844"/>
    </location>
    <ligand>
        <name>ATP</name>
        <dbReference type="ChEBI" id="CHEBI:30616"/>
    </ligand>
</feature>
<evidence type="ECO:0000256" key="12">
    <source>
        <dbReference type="ARBA" id="ARBA00022837"/>
    </source>
</evidence>
<dbReference type="Pfam" id="PF00069">
    <property type="entry name" value="Pkinase"/>
    <property type="match status" value="1"/>
</dbReference>
<dbReference type="PROSITE" id="PS00107">
    <property type="entry name" value="PROTEIN_KINASE_ATP"/>
    <property type="match status" value="1"/>
</dbReference>
<comment type="cofactor">
    <cofactor evidence="1">
        <name>Mg(2+)</name>
        <dbReference type="ChEBI" id="CHEBI:18420"/>
    </cofactor>
</comment>
<dbReference type="CDD" id="cd00051">
    <property type="entry name" value="EFh"/>
    <property type="match status" value="2"/>
</dbReference>
<keyword evidence="23" id="KW-1185">Reference proteome</keyword>
<keyword evidence="6" id="KW-0808">Transferase</keyword>
<feature type="domain" description="Protein kinase" evidence="20">
    <location>
        <begin position="815"/>
        <end position="1092"/>
    </location>
</feature>
<proteinExistence type="inferred from homology"/>
<dbReference type="PANTHER" id="PTHR21347:SF0">
    <property type="entry name" value="LIPID SCRAMBLASE CLPTM1L"/>
    <property type="match status" value="1"/>
</dbReference>
<dbReference type="Pfam" id="PF13499">
    <property type="entry name" value="EF-hand_7"/>
    <property type="match status" value="2"/>
</dbReference>